<evidence type="ECO:0000313" key="1">
    <source>
        <dbReference type="EMBL" id="KMQ87070.1"/>
    </source>
</evidence>
<reference evidence="1 2" key="1">
    <citation type="submission" date="2015-04" db="EMBL/GenBank/DDBJ databases">
        <title>Lasius niger genome sequencing.</title>
        <authorList>
            <person name="Konorov E.A."/>
            <person name="Nikitin M.A."/>
            <person name="Kirill M.V."/>
            <person name="Chang P."/>
        </authorList>
    </citation>
    <scope>NUCLEOTIDE SEQUENCE [LARGE SCALE GENOMIC DNA]</scope>
    <source>
        <tissue evidence="1">Whole</tissue>
    </source>
</reference>
<dbReference type="EMBL" id="LBMM01011028">
    <property type="protein sequence ID" value="KMQ87070.1"/>
    <property type="molecule type" value="Genomic_DNA"/>
</dbReference>
<gene>
    <name evidence="1" type="ORF">RF55_13758</name>
</gene>
<keyword evidence="2" id="KW-1185">Reference proteome</keyword>
<protein>
    <submittedName>
        <fullName evidence="1">3-oxoacyl-acp synthase</fullName>
    </submittedName>
</protein>
<comment type="caution">
    <text evidence="1">The sequence shown here is derived from an EMBL/GenBank/DDBJ whole genome shotgun (WGS) entry which is preliminary data.</text>
</comment>
<dbReference type="Proteomes" id="UP000036403">
    <property type="component" value="Unassembled WGS sequence"/>
</dbReference>
<accession>A0A0J7N322</accession>
<proteinExistence type="predicted"/>
<name>A0A0J7N322_LASNI</name>
<organism evidence="1 2">
    <name type="scientific">Lasius niger</name>
    <name type="common">Black garden ant</name>
    <dbReference type="NCBI Taxonomy" id="67767"/>
    <lineage>
        <taxon>Eukaryota</taxon>
        <taxon>Metazoa</taxon>
        <taxon>Ecdysozoa</taxon>
        <taxon>Arthropoda</taxon>
        <taxon>Hexapoda</taxon>
        <taxon>Insecta</taxon>
        <taxon>Pterygota</taxon>
        <taxon>Neoptera</taxon>
        <taxon>Endopterygota</taxon>
        <taxon>Hymenoptera</taxon>
        <taxon>Apocrita</taxon>
        <taxon>Aculeata</taxon>
        <taxon>Formicoidea</taxon>
        <taxon>Formicidae</taxon>
        <taxon>Formicinae</taxon>
        <taxon>Lasius</taxon>
        <taxon>Lasius</taxon>
    </lineage>
</organism>
<evidence type="ECO:0000313" key="2">
    <source>
        <dbReference type="Proteomes" id="UP000036403"/>
    </source>
</evidence>
<dbReference type="PaxDb" id="67767-A0A0J7N322"/>
<dbReference type="AlphaFoldDB" id="A0A0J7N322"/>
<sequence length="112" mass="11884">MTDVSLVVEGNLSFHMTFPGGPHRSISILRGDNSFADDVDHLSLLGSSIPLGEEQNNNGNGETLIAEILRAEVSIERISAEISDKAANLSDLDAATNSALANFVSQYPKGNN</sequence>